<accession>A0A218XDM8</accession>
<organism evidence="1 2">
    <name type="scientific">Punica granatum</name>
    <name type="common">Pomegranate</name>
    <dbReference type="NCBI Taxonomy" id="22663"/>
    <lineage>
        <taxon>Eukaryota</taxon>
        <taxon>Viridiplantae</taxon>
        <taxon>Streptophyta</taxon>
        <taxon>Embryophyta</taxon>
        <taxon>Tracheophyta</taxon>
        <taxon>Spermatophyta</taxon>
        <taxon>Magnoliopsida</taxon>
        <taxon>eudicotyledons</taxon>
        <taxon>Gunneridae</taxon>
        <taxon>Pentapetalae</taxon>
        <taxon>rosids</taxon>
        <taxon>malvids</taxon>
        <taxon>Myrtales</taxon>
        <taxon>Lythraceae</taxon>
        <taxon>Punica</taxon>
    </lineage>
</organism>
<protein>
    <recommendedName>
        <fullName evidence="3">Retrotransposon gag domain-containing protein</fullName>
    </recommendedName>
</protein>
<dbReference type="Proteomes" id="UP000197138">
    <property type="component" value="Unassembled WGS sequence"/>
</dbReference>
<sequence length="208" mass="23921">MARDGSTVPHSILQDEPKVSLADLSRLVQQPGETVEAYIARFKKARHRYSVALFEAEFVKLALTGLNFELHKKFEGIDFEDFFELSTKVARYENLLREEAQEKRASSMGTYYHEANLDVAVVEMVSRKPMTCLSLVKVDSQPENIKRHPYESNNEYSFDLSRLDDIFDFLLIAGHIKLLAGHRMPSAEELKNREYCKYHNSCSHATVD</sequence>
<reference evidence="2" key="1">
    <citation type="journal article" date="2017" name="Plant J.">
        <title>The pomegranate (Punica granatum L.) genome and the genomics of punicalagin biosynthesis.</title>
        <authorList>
            <person name="Qin G."/>
            <person name="Xu C."/>
            <person name="Ming R."/>
            <person name="Tang H."/>
            <person name="Guyot R."/>
            <person name="Kramer E.M."/>
            <person name="Hu Y."/>
            <person name="Yi X."/>
            <person name="Qi Y."/>
            <person name="Xu X."/>
            <person name="Gao Z."/>
            <person name="Pan H."/>
            <person name="Jian J."/>
            <person name="Tian Y."/>
            <person name="Yue Z."/>
            <person name="Xu Y."/>
        </authorList>
    </citation>
    <scope>NUCLEOTIDE SEQUENCE [LARGE SCALE GENOMIC DNA]</scope>
    <source>
        <strain evidence="2">cv. Dabenzi</strain>
    </source>
</reference>
<dbReference type="AlphaFoldDB" id="A0A218XDM8"/>
<dbReference type="EMBL" id="MTKT01001946">
    <property type="protein sequence ID" value="OWM82840.1"/>
    <property type="molecule type" value="Genomic_DNA"/>
</dbReference>
<evidence type="ECO:0000313" key="2">
    <source>
        <dbReference type="Proteomes" id="UP000197138"/>
    </source>
</evidence>
<comment type="caution">
    <text evidence="1">The sequence shown here is derived from an EMBL/GenBank/DDBJ whole genome shotgun (WGS) entry which is preliminary data.</text>
</comment>
<evidence type="ECO:0008006" key="3">
    <source>
        <dbReference type="Google" id="ProtNLM"/>
    </source>
</evidence>
<gene>
    <name evidence="1" type="ORF">CDL15_Pgr029201</name>
</gene>
<proteinExistence type="predicted"/>
<name>A0A218XDM8_PUNGR</name>
<evidence type="ECO:0000313" key="1">
    <source>
        <dbReference type="EMBL" id="OWM82840.1"/>
    </source>
</evidence>